<comment type="similarity">
    <text evidence="2 6">Belongs to the peroxisomal membrane protein PXMP2/4 family.</text>
</comment>
<gene>
    <name evidence="7" type="ORF">C7M84_000406</name>
</gene>
<reference evidence="7 8" key="2">
    <citation type="submission" date="2019-01" db="EMBL/GenBank/DDBJ databases">
        <title>The decoding of complex shrimp genome reveals the adaptation for benthos swimmer, frequently molting mechanism and breeding impact on genome.</title>
        <authorList>
            <person name="Sun Y."/>
            <person name="Gao Y."/>
            <person name="Yu Y."/>
        </authorList>
    </citation>
    <scope>NUCLEOTIDE SEQUENCE [LARGE SCALE GENOMIC DNA]</scope>
    <source>
        <tissue evidence="7">Muscle</tissue>
    </source>
</reference>
<keyword evidence="5" id="KW-0472">Membrane</keyword>
<dbReference type="Proteomes" id="UP000283509">
    <property type="component" value="Unassembled WGS sequence"/>
</dbReference>
<keyword evidence="4" id="KW-1133">Transmembrane helix</keyword>
<keyword evidence="3" id="KW-0812">Transmembrane</keyword>
<evidence type="ECO:0000256" key="1">
    <source>
        <dbReference type="ARBA" id="ARBA00004141"/>
    </source>
</evidence>
<dbReference type="OrthoDB" id="430207at2759"/>
<dbReference type="PANTHER" id="PTHR11266">
    <property type="entry name" value="PEROXISOMAL MEMBRANE PROTEIN 2, PXMP2 MPV17"/>
    <property type="match status" value="1"/>
</dbReference>
<organism evidence="7 8">
    <name type="scientific">Penaeus vannamei</name>
    <name type="common">Whiteleg shrimp</name>
    <name type="synonym">Litopenaeus vannamei</name>
    <dbReference type="NCBI Taxonomy" id="6689"/>
    <lineage>
        <taxon>Eukaryota</taxon>
        <taxon>Metazoa</taxon>
        <taxon>Ecdysozoa</taxon>
        <taxon>Arthropoda</taxon>
        <taxon>Crustacea</taxon>
        <taxon>Multicrustacea</taxon>
        <taxon>Malacostraca</taxon>
        <taxon>Eumalacostraca</taxon>
        <taxon>Eucarida</taxon>
        <taxon>Decapoda</taxon>
        <taxon>Dendrobranchiata</taxon>
        <taxon>Penaeoidea</taxon>
        <taxon>Penaeidae</taxon>
        <taxon>Penaeus</taxon>
    </lineage>
</organism>
<dbReference type="InterPro" id="IPR007248">
    <property type="entry name" value="Mpv17_PMP22"/>
</dbReference>
<dbReference type="EMBL" id="QCYY01001058">
    <property type="protein sequence ID" value="ROT80846.1"/>
    <property type="molecule type" value="Genomic_DNA"/>
</dbReference>
<dbReference type="Pfam" id="PF04117">
    <property type="entry name" value="Mpv17_PMP22"/>
    <property type="match status" value="1"/>
</dbReference>
<comment type="subcellular location">
    <subcellularLocation>
        <location evidence="1">Membrane</location>
        <topology evidence="1">Multi-pass membrane protein</topology>
    </subcellularLocation>
</comment>
<evidence type="ECO:0000256" key="5">
    <source>
        <dbReference type="ARBA" id="ARBA00023136"/>
    </source>
</evidence>
<reference evidence="7 8" key="1">
    <citation type="submission" date="2018-04" db="EMBL/GenBank/DDBJ databases">
        <authorList>
            <person name="Zhang X."/>
            <person name="Yuan J."/>
            <person name="Li F."/>
            <person name="Xiang J."/>
        </authorList>
    </citation>
    <scope>NUCLEOTIDE SEQUENCE [LARGE SCALE GENOMIC DNA]</scope>
    <source>
        <tissue evidence="7">Muscle</tissue>
    </source>
</reference>
<dbReference type="GO" id="GO:0016020">
    <property type="term" value="C:membrane"/>
    <property type="evidence" value="ECO:0007669"/>
    <property type="project" value="UniProtKB-SubCell"/>
</dbReference>
<evidence type="ECO:0000256" key="4">
    <source>
        <dbReference type="ARBA" id="ARBA00022989"/>
    </source>
</evidence>
<comment type="caution">
    <text evidence="7">The sequence shown here is derived from an EMBL/GenBank/DDBJ whole genome shotgun (WGS) entry which is preliminary data.</text>
</comment>
<dbReference type="PANTHER" id="PTHR11266:SF75">
    <property type="entry name" value="IP10007P-RELATED"/>
    <property type="match status" value="1"/>
</dbReference>
<evidence type="ECO:0000313" key="7">
    <source>
        <dbReference type="EMBL" id="ROT80846.1"/>
    </source>
</evidence>
<protein>
    <submittedName>
        <fullName evidence="7">Mpv17-like protein</fullName>
    </submittedName>
</protein>
<dbReference type="STRING" id="6689.A0A423TWM5"/>
<sequence length="260" mass="29114">MPAVLSTVAKGVRKVLDKYPVTRGMVAYAVLWPAGNLVQQGLDGSRTSFDLWEALRYGLYGSCINAPLLYRWIKTVTFLIPGNSLRHAIAKGYVDQLVFAPFNISQFFLGMSLLEGKAVDESICEWQDKMLPTWLVSLSIWPILQTLNFSLVPEKNRVMAISLGSFFWMVFLSYVHHTRAEDLPAELTTRRVHYDYKHGPREAIETGWGSVFGTTAHCYSVKNEKPSPEARDVIVTTTGDSLSCANEKGTPTTCDVIKKE</sequence>
<evidence type="ECO:0000256" key="6">
    <source>
        <dbReference type="RuleBase" id="RU363053"/>
    </source>
</evidence>
<evidence type="ECO:0000256" key="3">
    <source>
        <dbReference type="ARBA" id="ARBA00022692"/>
    </source>
</evidence>
<evidence type="ECO:0000256" key="2">
    <source>
        <dbReference type="ARBA" id="ARBA00006824"/>
    </source>
</evidence>
<accession>A0A423TWM5</accession>
<evidence type="ECO:0000313" key="8">
    <source>
        <dbReference type="Proteomes" id="UP000283509"/>
    </source>
</evidence>
<proteinExistence type="inferred from homology"/>
<dbReference type="AlphaFoldDB" id="A0A423TWM5"/>
<name>A0A423TWM5_PENVA</name>
<keyword evidence="8" id="KW-1185">Reference proteome</keyword>
<dbReference type="GO" id="GO:0005739">
    <property type="term" value="C:mitochondrion"/>
    <property type="evidence" value="ECO:0007669"/>
    <property type="project" value="TreeGrafter"/>
</dbReference>